<feature type="region of interest" description="Disordered" evidence="1">
    <location>
        <begin position="221"/>
        <end position="253"/>
    </location>
</feature>
<dbReference type="EMBL" id="JBDFQZ010000010">
    <property type="protein sequence ID" value="KAK9682872.1"/>
    <property type="molecule type" value="Genomic_DNA"/>
</dbReference>
<evidence type="ECO:0000313" key="2">
    <source>
        <dbReference type="EMBL" id="KAK9682872.1"/>
    </source>
</evidence>
<dbReference type="PANTHER" id="PTHR47592:SF30">
    <property type="entry name" value="CCHC-TYPE DOMAIN-CONTAINING PROTEIN"/>
    <property type="match status" value="1"/>
</dbReference>
<reference evidence="2" key="1">
    <citation type="submission" date="2024-03" db="EMBL/GenBank/DDBJ databases">
        <title>WGS assembly of Saponaria officinalis var. Norfolk2.</title>
        <authorList>
            <person name="Jenkins J."/>
            <person name="Shu S."/>
            <person name="Grimwood J."/>
            <person name="Barry K."/>
            <person name="Goodstein D."/>
            <person name="Schmutz J."/>
            <person name="Leebens-Mack J."/>
            <person name="Osbourn A."/>
        </authorList>
    </citation>
    <scope>NUCLEOTIDE SEQUENCE [LARGE SCALE GENOMIC DNA]</scope>
    <source>
        <strain evidence="2">JIC</strain>
    </source>
</reference>
<comment type="caution">
    <text evidence="2">The sequence shown here is derived from an EMBL/GenBank/DDBJ whole genome shotgun (WGS) entry which is preliminary data.</text>
</comment>
<dbReference type="Pfam" id="PF14223">
    <property type="entry name" value="Retrotran_gag_2"/>
    <property type="match status" value="1"/>
</dbReference>
<dbReference type="Proteomes" id="UP001443914">
    <property type="component" value="Unassembled WGS sequence"/>
</dbReference>
<organism evidence="2 3">
    <name type="scientific">Saponaria officinalis</name>
    <name type="common">Common soapwort</name>
    <name type="synonym">Lychnis saponaria</name>
    <dbReference type="NCBI Taxonomy" id="3572"/>
    <lineage>
        <taxon>Eukaryota</taxon>
        <taxon>Viridiplantae</taxon>
        <taxon>Streptophyta</taxon>
        <taxon>Embryophyta</taxon>
        <taxon>Tracheophyta</taxon>
        <taxon>Spermatophyta</taxon>
        <taxon>Magnoliopsida</taxon>
        <taxon>eudicotyledons</taxon>
        <taxon>Gunneridae</taxon>
        <taxon>Pentapetalae</taxon>
        <taxon>Caryophyllales</taxon>
        <taxon>Caryophyllaceae</taxon>
        <taxon>Caryophylleae</taxon>
        <taxon>Saponaria</taxon>
    </lineage>
</organism>
<protein>
    <recommendedName>
        <fullName evidence="4">Polyprotein</fullName>
    </recommendedName>
</protein>
<keyword evidence="3" id="KW-1185">Reference proteome</keyword>
<evidence type="ECO:0000313" key="3">
    <source>
        <dbReference type="Proteomes" id="UP001443914"/>
    </source>
</evidence>
<dbReference type="PANTHER" id="PTHR47592">
    <property type="entry name" value="PBF68 PROTEIN"/>
    <property type="match status" value="1"/>
</dbReference>
<proteinExistence type="predicted"/>
<evidence type="ECO:0008006" key="4">
    <source>
        <dbReference type="Google" id="ProtNLM"/>
    </source>
</evidence>
<name>A0AAW1I2N5_SAPOF</name>
<accession>A0AAW1I2N5</accession>
<dbReference type="AlphaFoldDB" id="A0AAW1I2N5"/>
<evidence type="ECO:0000256" key="1">
    <source>
        <dbReference type="SAM" id="MobiDB-lite"/>
    </source>
</evidence>
<gene>
    <name evidence="2" type="ORF">RND81_10G102900</name>
</gene>
<sequence length="275" mass="30868">MSSVLAKTLPNLTKLEQLDGNNYKRWSQKLLMFFEQLEIDYVLFSDPHTHVKETPAATSVENTSPVVSVVKSNEEAIKKFEKANKTVRCQLLSNMTDSLFDLFMVVGKWLEFQMVDGKPIMEQVHVYENLCADVVNEGMKLDDIFVANVLLEKFPPSWSNYWNHLKHKKKDLSLQELVGHMRTEEANRLKDKPVSLSLNTSVVAVKANLVESGGPSNFEKFKGKGKAKVGASKNQGPSKKNGPGKHTKPVAKIPKPKGPIVCYMCGKTGHKAYQY</sequence>